<evidence type="ECO:0000256" key="4">
    <source>
        <dbReference type="PROSITE-ProRule" id="PRU00520"/>
    </source>
</evidence>
<comment type="similarity">
    <text evidence="1 6">Belongs to the acylphosphatase family.</text>
</comment>
<proteinExistence type="inferred from homology"/>
<dbReference type="AlphaFoldDB" id="A0A1F6VJF6"/>
<dbReference type="InterPro" id="IPR020456">
    <property type="entry name" value="Acylphosphatase"/>
</dbReference>
<sequence>MRHINLKIYGQVQGVFFRQGVKDMALELGLAGFVRNEPDGSVYLEIEGEESALEKMAEFCRKGPPGAKVNSLDISEGAVQNFTGFNIV</sequence>
<dbReference type="Pfam" id="PF00708">
    <property type="entry name" value="Acylphosphatase"/>
    <property type="match status" value="1"/>
</dbReference>
<dbReference type="EMBL" id="MFTT01000021">
    <property type="protein sequence ID" value="OGI69708.1"/>
    <property type="molecule type" value="Genomic_DNA"/>
</dbReference>
<evidence type="ECO:0000256" key="5">
    <source>
        <dbReference type="RuleBase" id="RU000553"/>
    </source>
</evidence>
<dbReference type="PROSITE" id="PS00150">
    <property type="entry name" value="ACYLPHOSPHATASE_1"/>
    <property type="match status" value="1"/>
</dbReference>
<dbReference type="Gene3D" id="3.30.70.100">
    <property type="match status" value="1"/>
</dbReference>
<feature type="domain" description="Acylphosphatase-like" evidence="7">
    <location>
        <begin position="3"/>
        <end position="88"/>
    </location>
</feature>
<dbReference type="PROSITE" id="PS51160">
    <property type="entry name" value="ACYLPHOSPHATASE_3"/>
    <property type="match status" value="1"/>
</dbReference>
<comment type="catalytic activity">
    <reaction evidence="3 4 5">
        <text>an acyl phosphate + H2O = a carboxylate + phosphate + H(+)</text>
        <dbReference type="Rhea" id="RHEA:14965"/>
        <dbReference type="ChEBI" id="CHEBI:15377"/>
        <dbReference type="ChEBI" id="CHEBI:15378"/>
        <dbReference type="ChEBI" id="CHEBI:29067"/>
        <dbReference type="ChEBI" id="CHEBI:43474"/>
        <dbReference type="ChEBI" id="CHEBI:59918"/>
        <dbReference type="EC" id="3.6.1.7"/>
    </reaction>
</comment>
<evidence type="ECO:0000256" key="2">
    <source>
        <dbReference type="ARBA" id="ARBA00012150"/>
    </source>
</evidence>
<gene>
    <name evidence="8" type="ORF">A2824_03215</name>
</gene>
<dbReference type="PRINTS" id="PR00112">
    <property type="entry name" value="ACYLPHPHTASE"/>
</dbReference>
<keyword evidence="4 5" id="KW-0378">Hydrolase</keyword>
<dbReference type="SUPFAM" id="SSF54975">
    <property type="entry name" value="Acylphosphatase/BLUF domain-like"/>
    <property type="match status" value="1"/>
</dbReference>
<dbReference type="PROSITE" id="PS00151">
    <property type="entry name" value="ACYLPHOSPHATASE_2"/>
    <property type="match status" value="1"/>
</dbReference>
<evidence type="ECO:0000256" key="1">
    <source>
        <dbReference type="ARBA" id="ARBA00005614"/>
    </source>
</evidence>
<evidence type="ECO:0000313" key="9">
    <source>
        <dbReference type="Proteomes" id="UP000178059"/>
    </source>
</evidence>
<accession>A0A1F6VJF6</accession>
<reference evidence="8 9" key="1">
    <citation type="journal article" date="2016" name="Nat. Commun.">
        <title>Thousands of microbial genomes shed light on interconnected biogeochemical processes in an aquifer system.</title>
        <authorList>
            <person name="Anantharaman K."/>
            <person name="Brown C.T."/>
            <person name="Hug L.A."/>
            <person name="Sharon I."/>
            <person name="Castelle C.J."/>
            <person name="Probst A.J."/>
            <person name="Thomas B.C."/>
            <person name="Singh A."/>
            <person name="Wilkins M.J."/>
            <person name="Karaoz U."/>
            <person name="Brodie E.L."/>
            <person name="Williams K.H."/>
            <person name="Hubbard S.S."/>
            <person name="Banfield J.F."/>
        </authorList>
    </citation>
    <scope>NUCLEOTIDE SEQUENCE [LARGE SCALE GENOMIC DNA]</scope>
</reference>
<dbReference type="STRING" id="1801743.A2824_03215"/>
<comment type="caution">
    <text evidence="8">The sequence shown here is derived from an EMBL/GenBank/DDBJ whole genome shotgun (WGS) entry which is preliminary data.</text>
</comment>
<dbReference type="InterPro" id="IPR036046">
    <property type="entry name" value="Acylphosphatase-like_dom_sf"/>
</dbReference>
<evidence type="ECO:0000313" key="8">
    <source>
        <dbReference type="EMBL" id="OGI69708.1"/>
    </source>
</evidence>
<evidence type="ECO:0000256" key="6">
    <source>
        <dbReference type="RuleBase" id="RU004168"/>
    </source>
</evidence>
<dbReference type="PANTHER" id="PTHR47268">
    <property type="entry name" value="ACYLPHOSPHATASE"/>
    <property type="match status" value="1"/>
</dbReference>
<dbReference type="EC" id="3.6.1.7" evidence="2 4"/>
<protein>
    <recommendedName>
        <fullName evidence="2 4">Acylphosphatase</fullName>
        <ecNumber evidence="2 4">3.6.1.7</ecNumber>
    </recommendedName>
</protein>
<feature type="active site" evidence="4">
    <location>
        <position position="18"/>
    </location>
</feature>
<name>A0A1F6VJF6_9BACT</name>
<evidence type="ECO:0000259" key="7">
    <source>
        <dbReference type="PROSITE" id="PS51160"/>
    </source>
</evidence>
<feature type="active site" evidence="4">
    <location>
        <position position="36"/>
    </location>
</feature>
<dbReference type="PANTHER" id="PTHR47268:SF4">
    <property type="entry name" value="ACYLPHOSPHATASE"/>
    <property type="match status" value="1"/>
</dbReference>
<dbReference type="Proteomes" id="UP000178059">
    <property type="component" value="Unassembled WGS sequence"/>
</dbReference>
<dbReference type="GO" id="GO:0003998">
    <property type="term" value="F:acylphosphatase activity"/>
    <property type="evidence" value="ECO:0007669"/>
    <property type="project" value="UniProtKB-EC"/>
</dbReference>
<dbReference type="InterPro" id="IPR001792">
    <property type="entry name" value="Acylphosphatase-like_dom"/>
</dbReference>
<evidence type="ECO:0000256" key="3">
    <source>
        <dbReference type="ARBA" id="ARBA00047645"/>
    </source>
</evidence>
<organism evidence="8 9">
    <name type="scientific">Candidatus Nomurabacteria bacterium RIFCSPHIGHO2_01_FULL_42_16</name>
    <dbReference type="NCBI Taxonomy" id="1801743"/>
    <lineage>
        <taxon>Bacteria</taxon>
        <taxon>Candidatus Nomuraibacteriota</taxon>
    </lineage>
</organism>
<dbReference type="InterPro" id="IPR017968">
    <property type="entry name" value="Acylphosphatase_CS"/>
</dbReference>